<evidence type="ECO:0000313" key="1">
    <source>
        <dbReference type="EMBL" id="KER20468.1"/>
    </source>
</evidence>
<reference evidence="1 2" key="1">
    <citation type="submission" date="2013-11" db="EMBL/GenBank/DDBJ databases">
        <title>Opisthorchis viverrini - life in the bile duct.</title>
        <authorList>
            <person name="Young N.D."/>
            <person name="Nagarajan N."/>
            <person name="Lin S.J."/>
            <person name="Korhonen P.K."/>
            <person name="Jex A.R."/>
            <person name="Hall R.S."/>
            <person name="Safavi-Hemami H."/>
            <person name="Kaewkong W."/>
            <person name="Bertrand D."/>
            <person name="Gao S."/>
            <person name="Seet Q."/>
            <person name="Wongkham S."/>
            <person name="Teh B.T."/>
            <person name="Wongkham C."/>
            <person name="Intapan P.M."/>
            <person name="Maleewong W."/>
            <person name="Yang X."/>
            <person name="Hu M."/>
            <person name="Wang Z."/>
            <person name="Hofmann A."/>
            <person name="Sternberg P.W."/>
            <person name="Tan P."/>
            <person name="Wang J."/>
            <person name="Gasser R.B."/>
        </authorList>
    </citation>
    <scope>NUCLEOTIDE SEQUENCE [LARGE SCALE GENOMIC DNA]</scope>
</reference>
<dbReference type="GeneID" id="20325157"/>
<evidence type="ECO:0000313" key="2">
    <source>
        <dbReference type="Proteomes" id="UP000054324"/>
    </source>
</evidence>
<proteinExistence type="predicted"/>
<keyword evidence="2" id="KW-1185">Reference proteome</keyword>
<accession>A0A074Z0J2</accession>
<organism evidence="1 2">
    <name type="scientific">Opisthorchis viverrini</name>
    <name type="common">Southeast Asian liver fluke</name>
    <dbReference type="NCBI Taxonomy" id="6198"/>
    <lineage>
        <taxon>Eukaryota</taxon>
        <taxon>Metazoa</taxon>
        <taxon>Spiralia</taxon>
        <taxon>Lophotrochozoa</taxon>
        <taxon>Platyhelminthes</taxon>
        <taxon>Trematoda</taxon>
        <taxon>Digenea</taxon>
        <taxon>Opisthorchiida</taxon>
        <taxon>Opisthorchiata</taxon>
        <taxon>Opisthorchiidae</taxon>
        <taxon>Opisthorchis</taxon>
    </lineage>
</organism>
<name>A0A074Z0J2_OPIVI</name>
<dbReference type="AlphaFoldDB" id="A0A074Z0J2"/>
<dbReference type="EMBL" id="KL597054">
    <property type="protein sequence ID" value="KER20468.1"/>
    <property type="molecule type" value="Genomic_DNA"/>
</dbReference>
<dbReference type="Proteomes" id="UP000054324">
    <property type="component" value="Unassembled WGS sequence"/>
</dbReference>
<protein>
    <recommendedName>
        <fullName evidence="3">ATP-binding cassette transporter</fullName>
    </recommendedName>
</protein>
<dbReference type="CTD" id="20325157"/>
<sequence length="267" mass="30750">MTEYQLALWEKKLAKHQLLVFDNVLPGCCLLYAFSYLRTSVSLEVILLSSITQPTSSKHWISDRTTSLLETRSPPKLHRRIIRRQVNLSVRADREAWWARKVEEMEDAKNAGNVRKLFYLIRSTGPRKPLVSEIIRDQNGSLICNKAERLDQTWPSTESWTAKIEPPSVSEVSDDPPPALFKNGGGFLSHRRQVMHVIPQIYHVLQISSHPIISPSFEIRKCLLRTTRLADLSTWPMIYNPGITKRTKKTYNPISFSFQLVPSTRLK</sequence>
<gene>
    <name evidence="1" type="ORF">T265_10989</name>
</gene>
<evidence type="ECO:0008006" key="3">
    <source>
        <dbReference type="Google" id="ProtNLM"/>
    </source>
</evidence>
<dbReference type="RefSeq" id="XP_009175785.1">
    <property type="nucleotide sequence ID" value="XM_009177521.1"/>
</dbReference>
<dbReference type="KEGG" id="ovi:T265_10989"/>
<dbReference type="OrthoDB" id="6142323at2759"/>